<sequence length="657" mass="72153">MVDSGIHNGFWTNWSNGKYLGATITLPATQGLILVAFLALFVQASGGFFWRVVCFALHQFRSSSRAKDGLHHQQQALLRNAASSSNAVWEVTKTAWQWRKHARNTFSRSIPLVLVCLVHLAIFGLAGLFSSRVVTTGNEALVRSDVCGWPKSVPNPISTPEDSFTESQLATLNSQAVLGRWSYTQSASYARTCYDEQTGRFASLCSTMVRPRLNSTITRGAPCPFAADVCEMPALKFDSGLVDSNDDMGLNARKEDSIQIRRVTTCAPILIEQRYSSGWTEFNGTLPGDTYKAYRFGPDVPQFLPENVTMAVSNYSQYLAAPPYTTGSFNSYLRNASSSDYIPISDLNSTDSDVSILSIINRAVYLGNVTDPLFRATNDSYLPGFKTASQVASFLGCTQQYQFCSRRTTCTPLTGLYDVRIEAAKTLNLTPIQASTFTLLWKSAWSMTLQLTTVLLGSNMLLANDYLWGATSYSSSLPDNQWEVEAANMHNISLAMLQRSVVEYASPPDIQIRPGLRSPSQMEPPADDGMRALCQNQKVISKDHAGFSVVGLAIILAVGSLLILLDLFVARIVLWIGWGRFASMQDEWVQQGLLQVQRQALEARGIGPWEGKDGDVPVLVGDGDLFRSSTTTATESNIQLKRGVVVGYQSLPDTPVT</sequence>
<evidence type="ECO:0000313" key="3">
    <source>
        <dbReference type="Proteomes" id="UP000799750"/>
    </source>
</evidence>
<name>A0A6A6QNF5_9PEZI</name>
<feature type="transmembrane region" description="Helical" evidence="1">
    <location>
        <begin position="545"/>
        <end position="574"/>
    </location>
</feature>
<proteinExistence type="predicted"/>
<dbReference type="AlphaFoldDB" id="A0A6A6QNF5"/>
<keyword evidence="1" id="KW-0472">Membrane</keyword>
<reference evidence="2" key="1">
    <citation type="journal article" date="2020" name="Stud. Mycol.">
        <title>101 Dothideomycetes genomes: a test case for predicting lifestyles and emergence of pathogens.</title>
        <authorList>
            <person name="Haridas S."/>
            <person name="Albert R."/>
            <person name="Binder M."/>
            <person name="Bloem J."/>
            <person name="Labutti K."/>
            <person name="Salamov A."/>
            <person name="Andreopoulos B."/>
            <person name="Baker S."/>
            <person name="Barry K."/>
            <person name="Bills G."/>
            <person name="Bluhm B."/>
            <person name="Cannon C."/>
            <person name="Castanera R."/>
            <person name="Culley D."/>
            <person name="Daum C."/>
            <person name="Ezra D."/>
            <person name="Gonzalez J."/>
            <person name="Henrissat B."/>
            <person name="Kuo A."/>
            <person name="Liang C."/>
            <person name="Lipzen A."/>
            <person name="Lutzoni F."/>
            <person name="Magnuson J."/>
            <person name="Mondo S."/>
            <person name="Nolan M."/>
            <person name="Ohm R."/>
            <person name="Pangilinan J."/>
            <person name="Park H.-J."/>
            <person name="Ramirez L."/>
            <person name="Alfaro M."/>
            <person name="Sun H."/>
            <person name="Tritt A."/>
            <person name="Yoshinaga Y."/>
            <person name="Zwiers L.-H."/>
            <person name="Turgeon B."/>
            <person name="Goodwin S."/>
            <person name="Spatafora J."/>
            <person name="Crous P."/>
            <person name="Grigoriev I."/>
        </authorList>
    </citation>
    <scope>NUCLEOTIDE SEQUENCE</scope>
    <source>
        <strain evidence="2">CBS 269.34</strain>
    </source>
</reference>
<dbReference type="Proteomes" id="UP000799750">
    <property type="component" value="Unassembled WGS sequence"/>
</dbReference>
<evidence type="ECO:0000313" key="2">
    <source>
        <dbReference type="EMBL" id="KAF2494028.1"/>
    </source>
</evidence>
<organism evidence="2 3">
    <name type="scientific">Lophium mytilinum</name>
    <dbReference type="NCBI Taxonomy" id="390894"/>
    <lineage>
        <taxon>Eukaryota</taxon>
        <taxon>Fungi</taxon>
        <taxon>Dikarya</taxon>
        <taxon>Ascomycota</taxon>
        <taxon>Pezizomycotina</taxon>
        <taxon>Dothideomycetes</taxon>
        <taxon>Pleosporomycetidae</taxon>
        <taxon>Mytilinidiales</taxon>
        <taxon>Mytilinidiaceae</taxon>
        <taxon>Lophium</taxon>
    </lineage>
</organism>
<keyword evidence="1" id="KW-1133">Transmembrane helix</keyword>
<protein>
    <submittedName>
        <fullName evidence="2">Uncharacterized protein</fullName>
    </submittedName>
</protein>
<keyword evidence="3" id="KW-1185">Reference proteome</keyword>
<feature type="transmembrane region" description="Helical" evidence="1">
    <location>
        <begin position="109"/>
        <end position="129"/>
    </location>
</feature>
<dbReference type="OrthoDB" id="3540210at2759"/>
<gene>
    <name evidence="2" type="ORF">BU16DRAFT_512272</name>
</gene>
<keyword evidence="1" id="KW-0812">Transmembrane</keyword>
<dbReference type="EMBL" id="MU004191">
    <property type="protein sequence ID" value="KAF2494028.1"/>
    <property type="molecule type" value="Genomic_DNA"/>
</dbReference>
<accession>A0A6A6QNF5</accession>
<evidence type="ECO:0000256" key="1">
    <source>
        <dbReference type="SAM" id="Phobius"/>
    </source>
</evidence>